<dbReference type="GeneID" id="107942540"/>
<organism evidence="1 2">
    <name type="scientific">Gossypium hirsutum</name>
    <name type="common">Upland cotton</name>
    <name type="synonym">Gossypium mexicanum</name>
    <dbReference type="NCBI Taxonomy" id="3635"/>
    <lineage>
        <taxon>Eukaryota</taxon>
        <taxon>Viridiplantae</taxon>
        <taxon>Streptophyta</taxon>
        <taxon>Embryophyta</taxon>
        <taxon>Tracheophyta</taxon>
        <taxon>Spermatophyta</taxon>
        <taxon>Magnoliopsida</taxon>
        <taxon>eudicotyledons</taxon>
        <taxon>Gunneridae</taxon>
        <taxon>Pentapetalae</taxon>
        <taxon>rosids</taxon>
        <taxon>malvids</taxon>
        <taxon>Malvales</taxon>
        <taxon>Malvaceae</taxon>
        <taxon>Malvoideae</taxon>
        <taxon>Gossypium</taxon>
    </lineage>
</organism>
<dbReference type="RefSeq" id="XP_040931948.1">
    <property type="nucleotide sequence ID" value="XM_041076014.1"/>
</dbReference>
<protein>
    <submittedName>
        <fullName evidence="2">Protein TOPLESS-RELATED PROTEIN 2</fullName>
    </submittedName>
</protein>
<feature type="non-terminal residue" evidence="2">
    <location>
        <position position="1"/>
    </location>
</feature>
<reference evidence="1" key="1">
    <citation type="journal article" date="2020" name="Nat. Genet.">
        <title>Genomic diversifications of five Gossypium allopolyploid species and their impact on cotton improvement.</title>
        <authorList>
            <person name="Chen Z.J."/>
            <person name="Sreedasyam A."/>
            <person name="Ando A."/>
            <person name="Song Q."/>
            <person name="De Santiago L.M."/>
            <person name="Hulse-Kemp A.M."/>
            <person name="Ding M."/>
            <person name="Ye W."/>
            <person name="Kirkbride R.C."/>
            <person name="Jenkins J."/>
            <person name="Plott C."/>
            <person name="Lovell J."/>
            <person name="Lin Y.M."/>
            <person name="Vaughn R."/>
            <person name="Liu B."/>
            <person name="Simpson S."/>
            <person name="Scheffler B.E."/>
            <person name="Wen L."/>
            <person name="Saski C.A."/>
            <person name="Grover C.E."/>
            <person name="Hu G."/>
            <person name="Conover J.L."/>
            <person name="Carlson J.W."/>
            <person name="Shu S."/>
            <person name="Boston L.B."/>
            <person name="Williams M."/>
            <person name="Peterson D.G."/>
            <person name="McGee K."/>
            <person name="Jones D.C."/>
            <person name="Wendel J.F."/>
            <person name="Stelly D.M."/>
            <person name="Grimwood J."/>
            <person name="Schmutz J."/>
        </authorList>
    </citation>
    <scope>NUCLEOTIDE SEQUENCE [LARGE SCALE GENOMIC DNA]</scope>
    <source>
        <strain evidence="1">cv. TM-1</strain>
    </source>
</reference>
<accession>A0ABM2YN41</accession>
<name>A0ABM2YN41_GOSHI</name>
<proteinExistence type="predicted"/>
<gene>
    <name evidence="2" type="primary">LOC107942540</name>
</gene>
<keyword evidence="1" id="KW-1185">Reference proteome</keyword>
<dbReference type="Proteomes" id="UP000818029">
    <property type="component" value="Chromosome A08"/>
</dbReference>
<evidence type="ECO:0000313" key="2">
    <source>
        <dbReference type="RefSeq" id="XP_040931948.1"/>
    </source>
</evidence>
<evidence type="ECO:0000313" key="1">
    <source>
        <dbReference type="Proteomes" id="UP000818029"/>
    </source>
</evidence>
<reference evidence="2" key="2">
    <citation type="submission" date="2025-08" db="UniProtKB">
        <authorList>
            <consortium name="RefSeq"/>
        </authorList>
    </citation>
    <scope>IDENTIFICATION</scope>
</reference>
<sequence>YRTNSHGWGIPSHRCSCWWTSNGNPSLPHATAVVAGPPGLVQPSNAAAFLKHRRTASGMPGIDYQSAGLDHLMKRICTGQPNEVSFSRIAHTPNVHSQDC</sequence>